<dbReference type="PROSITE" id="PS00028">
    <property type="entry name" value="ZINC_FINGER_C2H2_1"/>
    <property type="match status" value="1"/>
</dbReference>
<protein>
    <recommendedName>
        <fullName evidence="3">C2H2-type domain-containing protein</fullName>
    </recommendedName>
</protein>
<dbReference type="PANTHER" id="PTHR33845">
    <property type="entry name" value="C2H2-TYPE DOMAIN-CONTAINING PROTEIN"/>
    <property type="match status" value="1"/>
</dbReference>
<feature type="region of interest" description="Disordered" evidence="2">
    <location>
        <begin position="109"/>
        <end position="141"/>
    </location>
</feature>
<feature type="compositionally biased region" description="Basic and acidic residues" evidence="2">
    <location>
        <begin position="127"/>
        <end position="141"/>
    </location>
</feature>
<organism evidence="4 5">
    <name type="scientific">Acropora cervicornis</name>
    <name type="common">Staghorn coral</name>
    <dbReference type="NCBI Taxonomy" id="6130"/>
    <lineage>
        <taxon>Eukaryota</taxon>
        <taxon>Metazoa</taxon>
        <taxon>Cnidaria</taxon>
        <taxon>Anthozoa</taxon>
        <taxon>Hexacorallia</taxon>
        <taxon>Scleractinia</taxon>
        <taxon>Astrocoeniina</taxon>
        <taxon>Acroporidae</taxon>
        <taxon>Acropora</taxon>
    </lineage>
</organism>
<reference evidence="4" key="2">
    <citation type="journal article" date="2023" name="Science">
        <title>Genomic signatures of disease resistance in endangered staghorn corals.</title>
        <authorList>
            <person name="Vollmer S.V."/>
            <person name="Selwyn J.D."/>
            <person name="Despard B.A."/>
            <person name="Roesel C.L."/>
        </authorList>
    </citation>
    <scope>NUCLEOTIDE SEQUENCE</scope>
    <source>
        <strain evidence="4">K2</strain>
    </source>
</reference>
<comment type="caution">
    <text evidence="4">The sequence shown here is derived from an EMBL/GenBank/DDBJ whole genome shotgun (WGS) entry which is preliminary data.</text>
</comment>
<keyword evidence="1" id="KW-0479">Metal-binding</keyword>
<proteinExistence type="predicted"/>
<keyword evidence="1" id="KW-0863">Zinc-finger</keyword>
<evidence type="ECO:0000259" key="3">
    <source>
        <dbReference type="PROSITE" id="PS50157"/>
    </source>
</evidence>
<feature type="compositionally biased region" description="Polar residues" evidence="2">
    <location>
        <begin position="59"/>
        <end position="77"/>
    </location>
</feature>
<feature type="domain" description="C2H2-type" evidence="3">
    <location>
        <begin position="2"/>
        <end position="33"/>
    </location>
</feature>
<dbReference type="GO" id="GO:0008270">
    <property type="term" value="F:zinc ion binding"/>
    <property type="evidence" value="ECO:0007669"/>
    <property type="project" value="UniProtKB-KW"/>
</dbReference>
<dbReference type="AlphaFoldDB" id="A0AAD9V1A5"/>
<dbReference type="InterPro" id="IPR013087">
    <property type="entry name" value="Znf_C2H2_type"/>
</dbReference>
<dbReference type="EMBL" id="JARQWQ010000049">
    <property type="protein sequence ID" value="KAK2557521.1"/>
    <property type="molecule type" value="Genomic_DNA"/>
</dbReference>
<evidence type="ECO:0000313" key="5">
    <source>
        <dbReference type="Proteomes" id="UP001249851"/>
    </source>
</evidence>
<dbReference type="PROSITE" id="PS50157">
    <property type="entry name" value="ZINC_FINGER_C2H2_2"/>
    <property type="match status" value="1"/>
</dbReference>
<evidence type="ECO:0000256" key="1">
    <source>
        <dbReference type="PROSITE-ProRule" id="PRU00042"/>
    </source>
</evidence>
<accession>A0AAD9V1A5</accession>
<evidence type="ECO:0000313" key="4">
    <source>
        <dbReference type="EMBL" id="KAK2557521.1"/>
    </source>
</evidence>
<name>A0AAD9V1A5_ACRCE</name>
<evidence type="ECO:0000256" key="2">
    <source>
        <dbReference type="SAM" id="MobiDB-lite"/>
    </source>
</evidence>
<dbReference type="Proteomes" id="UP001249851">
    <property type="component" value="Unassembled WGS sequence"/>
</dbReference>
<feature type="region of interest" description="Disordered" evidence="2">
    <location>
        <begin position="59"/>
        <end position="96"/>
    </location>
</feature>
<keyword evidence="1" id="KW-0862">Zinc</keyword>
<keyword evidence="5" id="KW-1185">Reference proteome</keyword>
<sequence>MFECSEPGCMKSFRTFSELESHLDIGDHCVKEERQSETLYDKLRRDWVDMFTTSVNITKDGTCTPGSQQNVSSSPPSDQAVRMGWALPKPRGGSSRFTEKVKNYLTARFDLGEQTGRKADPQQVSSDMRKTTDEQNTRLFD</sequence>
<reference evidence="4" key="1">
    <citation type="journal article" date="2023" name="G3 (Bethesda)">
        <title>Whole genome assembly and annotation of the endangered Caribbean coral Acropora cervicornis.</title>
        <authorList>
            <person name="Selwyn J.D."/>
            <person name="Vollmer S.V."/>
        </authorList>
    </citation>
    <scope>NUCLEOTIDE SEQUENCE</scope>
    <source>
        <strain evidence="4">K2</strain>
    </source>
</reference>
<dbReference type="PANTHER" id="PTHR33845:SF1">
    <property type="entry name" value="C2H2-TYPE DOMAIN-CONTAINING PROTEIN"/>
    <property type="match status" value="1"/>
</dbReference>
<gene>
    <name evidence="4" type="ORF">P5673_020268</name>
</gene>